<evidence type="ECO:0000313" key="1">
    <source>
        <dbReference type="EMBL" id="CAB4020417.1"/>
    </source>
</evidence>
<reference evidence="1" key="1">
    <citation type="submission" date="2020-04" db="EMBL/GenBank/DDBJ databases">
        <authorList>
            <person name="Alioto T."/>
            <person name="Alioto T."/>
            <person name="Gomez Garrido J."/>
        </authorList>
    </citation>
    <scope>NUCLEOTIDE SEQUENCE</scope>
    <source>
        <strain evidence="1">A484AB</strain>
    </source>
</reference>
<dbReference type="OrthoDB" id="407298at2759"/>
<organism evidence="1 2">
    <name type="scientific">Paramuricea clavata</name>
    <name type="common">Red gorgonian</name>
    <name type="synonym">Violescent sea-whip</name>
    <dbReference type="NCBI Taxonomy" id="317549"/>
    <lineage>
        <taxon>Eukaryota</taxon>
        <taxon>Metazoa</taxon>
        <taxon>Cnidaria</taxon>
        <taxon>Anthozoa</taxon>
        <taxon>Octocorallia</taxon>
        <taxon>Malacalcyonacea</taxon>
        <taxon>Plexauridae</taxon>
        <taxon>Paramuricea</taxon>
    </lineage>
</organism>
<name>A0A7D9F0B3_PARCT</name>
<evidence type="ECO:0000313" key="2">
    <source>
        <dbReference type="Proteomes" id="UP001152795"/>
    </source>
</evidence>
<dbReference type="AlphaFoldDB" id="A0A7D9F0B3"/>
<sequence>MPTKLYYPDTQDFSIHNLPIYNIVSYQLSIAMNLGSLRYDKLFDYSDNLADDQAKVLVKKYYDDLHGEVNKLIIKRNCKRQLVGNSRHVRSSKFDFDHLARELDEQEIFTQEERGIPHLDLAKFFDRINDFADQSPLKKEIEEDSEYRPKKKEDLEKLVILAMIDENALSGVPTE</sequence>
<proteinExistence type="predicted"/>
<keyword evidence="2" id="KW-1185">Reference proteome</keyword>
<feature type="non-terminal residue" evidence="1">
    <location>
        <position position="1"/>
    </location>
</feature>
<accession>A0A7D9F0B3</accession>
<protein>
    <submittedName>
        <fullName evidence="1">Uncharacterized protein</fullName>
    </submittedName>
</protein>
<dbReference type="Proteomes" id="UP001152795">
    <property type="component" value="Unassembled WGS sequence"/>
</dbReference>
<gene>
    <name evidence="1" type="ORF">PACLA_8A062543</name>
</gene>
<dbReference type="EMBL" id="CACRXK020010944">
    <property type="protein sequence ID" value="CAB4020417.1"/>
    <property type="molecule type" value="Genomic_DNA"/>
</dbReference>
<comment type="caution">
    <text evidence="1">The sequence shown here is derived from an EMBL/GenBank/DDBJ whole genome shotgun (WGS) entry which is preliminary data.</text>
</comment>